<keyword evidence="3" id="KW-1185">Reference proteome</keyword>
<dbReference type="GO" id="GO:0003677">
    <property type="term" value="F:DNA binding"/>
    <property type="evidence" value="ECO:0007669"/>
    <property type="project" value="InterPro"/>
</dbReference>
<gene>
    <name evidence="2" type="ORF">H1W37_19340</name>
</gene>
<name>A0A838XZ62_9HYPH</name>
<evidence type="ECO:0000259" key="1">
    <source>
        <dbReference type="Pfam" id="PF01381"/>
    </source>
</evidence>
<proteinExistence type="predicted"/>
<comment type="caution">
    <text evidence="2">The sequence shown here is derived from an EMBL/GenBank/DDBJ whole genome shotgun (WGS) entry which is preliminary data.</text>
</comment>
<dbReference type="AlphaFoldDB" id="A0A838XZ62"/>
<dbReference type="EMBL" id="JACEON010000026">
    <property type="protein sequence ID" value="MBA4613818.1"/>
    <property type="molecule type" value="Genomic_DNA"/>
</dbReference>
<dbReference type="InterPro" id="IPR036286">
    <property type="entry name" value="LexA/Signal_pep-like_sf"/>
</dbReference>
<dbReference type="RefSeq" id="WP_181762018.1">
    <property type="nucleotide sequence ID" value="NZ_BMCR01000001.1"/>
</dbReference>
<dbReference type="InterPro" id="IPR010982">
    <property type="entry name" value="Lambda_DNA-bd_dom_sf"/>
</dbReference>
<accession>A0A838XZ62</accession>
<organism evidence="2 3">
    <name type="scientific">Stappia taiwanensis</name>
    <dbReference type="NCBI Taxonomy" id="992267"/>
    <lineage>
        <taxon>Bacteria</taxon>
        <taxon>Pseudomonadati</taxon>
        <taxon>Pseudomonadota</taxon>
        <taxon>Alphaproteobacteria</taxon>
        <taxon>Hyphomicrobiales</taxon>
        <taxon>Stappiaceae</taxon>
        <taxon>Stappia</taxon>
    </lineage>
</organism>
<dbReference type="InterPro" id="IPR001387">
    <property type="entry name" value="Cro/C1-type_HTH"/>
</dbReference>
<evidence type="ECO:0000313" key="3">
    <source>
        <dbReference type="Proteomes" id="UP000559404"/>
    </source>
</evidence>
<dbReference type="Proteomes" id="UP000559404">
    <property type="component" value="Unassembled WGS sequence"/>
</dbReference>
<dbReference type="Pfam" id="PF01381">
    <property type="entry name" value="HTH_3"/>
    <property type="match status" value="1"/>
</dbReference>
<sequence length="203" mass="21904">MSNSDFDTRAWLRAVVECTGLTLSEIATGAGLSPSTLTRYVNQPASGRTITDRTLSRIERRFGLSRRRMPGGPAAGAVIWPDAVPADENGGSLKAWCKAAVEEARKGRSGVAPWIMRGHALDLEGILPGDILMVDINRRPAPGDIVCARVTDYTSGAAETVFRLFQPPYVIAHSARLGPVRPEQVDEVRVSILGVVEGLIRPF</sequence>
<evidence type="ECO:0000313" key="2">
    <source>
        <dbReference type="EMBL" id="MBA4613818.1"/>
    </source>
</evidence>
<dbReference type="SUPFAM" id="SSF51306">
    <property type="entry name" value="LexA/Signal peptidase"/>
    <property type="match status" value="1"/>
</dbReference>
<dbReference type="Gene3D" id="2.10.109.10">
    <property type="entry name" value="Umud Fragment, subunit A"/>
    <property type="match status" value="1"/>
</dbReference>
<dbReference type="CDD" id="cd00093">
    <property type="entry name" value="HTH_XRE"/>
    <property type="match status" value="1"/>
</dbReference>
<feature type="domain" description="HTH cro/C1-type" evidence="1">
    <location>
        <begin position="20"/>
        <end position="65"/>
    </location>
</feature>
<reference evidence="2 3" key="1">
    <citation type="submission" date="2020-07" db="EMBL/GenBank/DDBJ databases">
        <authorList>
            <person name="Li M."/>
        </authorList>
    </citation>
    <scope>NUCLEOTIDE SEQUENCE [LARGE SCALE GENOMIC DNA]</scope>
    <source>
        <strain evidence="2 3">DSM 23284</strain>
    </source>
</reference>
<reference evidence="2 3" key="2">
    <citation type="submission" date="2020-08" db="EMBL/GenBank/DDBJ databases">
        <title>Stappia taiwanensis sp. nov., isolated from a coastal thermal spring.</title>
        <authorList>
            <person name="Kampfer P."/>
        </authorList>
    </citation>
    <scope>NUCLEOTIDE SEQUENCE [LARGE SCALE GENOMIC DNA]</scope>
    <source>
        <strain evidence="2 3">DSM 23284</strain>
    </source>
</reference>
<dbReference type="SUPFAM" id="SSF47413">
    <property type="entry name" value="lambda repressor-like DNA-binding domains"/>
    <property type="match status" value="1"/>
</dbReference>
<protein>
    <submittedName>
        <fullName evidence="2">Helix-turn-helix domain-containing protein</fullName>
    </submittedName>
</protein>